<gene>
    <name evidence="1" type="ORF">C5167_036716</name>
</gene>
<organism evidence="1 2">
    <name type="scientific">Papaver somniferum</name>
    <name type="common">Opium poppy</name>
    <dbReference type="NCBI Taxonomy" id="3469"/>
    <lineage>
        <taxon>Eukaryota</taxon>
        <taxon>Viridiplantae</taxon>
        <taxon>Streptophyta</taxon>
        <taxon>Embryophyta</taxon>
        <taxon>Tracheophyta</taxon>
        <taxon>Spermatophyta</taxon>
        <taxon>Magnoliopsida</taxon>
        <taxon>Ranunculales</taxon>
        <taxon>Papaveraceae</taxon>
        <taxon>Papaveroideae</taxon>
        <taxon>Papaver</taxon>
    </lineage>
</organism>
<dbReference type="AlphaFoldDB" id="A0A4Y7I4G5"/>
<evidence type="ECO:0000313" key="1">
    <source>
        <dbReference type="EMBL" id="RZC43773.1"/>
    </source>
</evidence>
<dbReference type="EMBL" id="CM010715">
    <property type="protein sequence ID" value="RZC43773.1"/>
    <property type="molecule type" value="Genomic_DNA"/>
</dbReference>
<keyword evidence="2" id="KW-1185">Reference proteome</keyword>
<name>A0A4Y7I4G5_PAPSO</name>
<proteinExistence type="predicted"/>
<reference evidence="1 2" key="1">
    <citation type="journal article" date="2018" name="Science">
        <title>The opium poppy genome and morphinan production.</title>
        <authorList>
            <person name="Guo L."/>
            <person name="Winzer T."/>
            <person name="Yang X."/>
            <person name="Li Y."/>
            <person name="Ning Z."/>
            <person name="He Z."/>
            <person name="Teodor R."/>
            <person name="Lu Y."/>
            <person name="Bowser T.A."/>
            <person name="Graham I.A."/>
            <person name="Ye K."/>
        </authorList>
    </citation>
    <scope>NUCLEOTIDE SEQUENCE [LARGE SCALE GENOMIC DNA]</scope>
    <source>
        <strain evidence="2">cv. HN1</strain>
        <tissue evidence="1">Leaves</tissue>
    </source>
</reference>
<sequence length="104" mass="11611">MQAYAELLEEGDPKIPAWFFSPKDGLNVGLNSPLLCLFKDCLCSFRRIRESRSPLFRLFFHLKPAKAIVDAIQLEPAKAIENENYALAAGIQDQNSELESGGAR</sequence>
<dbReference type="Proteomes" id="UP000316621">
    <property type="component" value="Chromosome 1"/>
</dbReference>
<dbReference type="Gramene" id="RZC43773">
    <property type="protein sequence ID" value="RZC43773"/>
    <property type="gene ID" value="C5167_036716"/>
</dbReference>
<accession>A0A4Y7I4G5</accession>
<evidence type="ECO:0000313" key="2">
    <source>
        <dbReference type="Proteomes" id="UP000316621"/>
    </source>
</evidence>
<protein>
    <submittedName>
        <fullName evidence="1">Uncharacterized protein</fullName>
    </submittedName>
</protein>